<dbReference type="SUPFAM" id="SSF53474">
    <property type="entry name" value="alpha/beta-Hydrolases"/>
    <property type="match status" value="1"/>
</dbReference>
<dbReference type="Proteomes" id="UP001458880">
    <property type="component" value="Unassembled WGS sequence"/>
</dbReference>
<keyword evidence="3" id="KW-0378">Hydrolase</keyword>
<dbReference type="Gene3D" id="3.40.50.1820">
    <property type="entry name" value="alpha/beta hydrolase"/>
    <property type="match status" value="1"/>
</dbReference>
<dbReference type="FunFam" id="3.40.50.1820:FF:000057">
    <property type="entry name" value="Lipase"/>
    <property type="match status" value="1"/>
</dbReference>
<keyword evidence="4" id="KW-0442">Lipid degradation</keyword>
<keyword evidence="6" id="KW-0325">Glycoprotein</keyword>
<dbReference type="GO" id="GO:0016042">
    <property type="term" value="P:lipid catabolic process"/>
    <property type="evidence" value="ECO:0007669"/>
    <property type="project" value="UniProtKB-KW"/>
</dbReference>
<evidence type="ECO:0000256" key="5">
    <source>
        <dbReference type="ARBA" id="ARBA00023098"/>
    </source>
</evidence>
<comment type="caution">
    <text evidence="9">The sequence shown here is derived from an EMBL/GenBank/DDBJ whole genome shotgun (WGS) entry which is preliminary data.</text>
</comment>
<dbReference type="EMBL" id="JASPKY010000100">
    <property type="protein sequence ID" value="KAK9737383.1"/>
    <property type="molecule type" value="Genomic_DNA"/>
</dbReference>
<protein>
    <submittedName>
        <fullName evidence="9">Alpha/beta-hydrolase lipase region</fullName>
    </submittedName>
</protein>
<keyword evidence="2" id="KW-0732">Signal</keyword>
<dbReference type="InterPro" id="IPR000073">
    <property type="entry name" value="AB_hydrolase_1"/>
</dbReference>
<evidence type="ECO:0000256" key="1">
    <source>
        <dbReference type="ARBA" id="ARBA00010701"/>
    </source>
</evidence>
<feature type="domain" description="AB hydrolase-1" evidence="7">
    <location>
        <begin position="147"/>
        <end position="468"/>
    </location>
</feature>
<dbReference type="InterPro" id="IPR029058">
    <property type="entry name" value="AB_hydrolase_fold"/>
</dbReference>
<keyword evidence="10" id="KW-1185">Reference proteome</keyword>
<evidence type="ECO:0000313" key="9">
    <source>
        <dbReference type="EMBL" id="KAK9737383.1"/>
    </source>
</evidence>
<evidence type="ECO:0000256" key="3">
    <source>
        <dbReference type="ARBA" id="ARBA00022801"/>
    </source>
</evidence>
<evidence type="ECO:0000313" key="10">
    <source>
        <dbReference type="Proteomes" id="UP001458880"/>
    </source>
</evidence>
<dbReference type="PANTHER" id="PTHR11005">
    <property type="entry name" value="LYSOSOMAL ACID LIPASE-RELATED"/>
    <property type="match status" value="1"/>
</dbReference>
<dbReference type="Pfam" id="PF00561">
    <property type="entry name" value="Abhydrolase_1"/>
    <property type="match status" value="1"/>
</dbReference>
<dbReference type="InterPro" id="IPR006693">
    <property type="entry name" value="AB_hydrolase_lipase"/>
</dbReference>
<organism evidence="9 10">
    <name type="scientific">Popillia japonica</name>
    <name type="common">Japanese beetle</name>
    <dbReference type="NCBI Taxonomy" id="7064"/>
    <lineage>
        <taxon>Eukaryota</taxon>
        <taxon>Metazoa</taxon>
        <taxon>Ecdysozoa</taxon>
        <taxon>Arthropoda</taxon>
        <taxon>Hexapoda</taxon>
        <taxon>Insecta</taxon>
        <taxon>Pterygota</taxon>
        <taxon>Neoptera</taxon>
        <taxon>Endopterygota</taxon>
        <taxon>Coleoptera</taxon>
        <taxon>Polyphaga</taxon>
        <taxon>Scarabaeiformia</taxon>
        <taxon>Scarabaeidae</taxon>
        <taxon>Rutelinae</taxon>
        <taxon>Popillia</taxon>
    </lineage>
</organism>
<dbReference type="GO" id="GO:0016787">
    <property type="term" value="F:hydrolase activity"/>
    <property type="evidence" value="ECO:0007669"/>
    <property type="project" value="UniProtKB-KW"/>
</dbReference>
<dbReference type="AlphaFoldDB" id="A0AAW1LU87"/>
<sequence>MPYGEILRQELLKDVHLTRYTANLVAIIVVMKWMVTERCTSNTIHSQSSSNHRSNEVDDQKMPNQELAINGDNNICTFRFCLQPQLVPMAGYPLETYKLTSSDGYILTVFRLPNMNYPHSNGYSVFVQHGILSKIYMNYPHSNGYSVFVQHGILSNGANFVTLGNVSLVYLLWDAGYDVWFTIRSTDVWVGNFRGTYYSQDHINLTVYDKEYWDHSIDEMATIDMPLIMDFISKTTARRGNIYYIGHSLGTTIALMYAAAYPEESAQHVRMFVFMAPAYTLSNMISPYKQIVPLVPLVWKIATDFDLYRLLGQSQPLRAIIIKRQSQPLRAITQIFCLESPILIQLCAQLHNLFYGPTTGVGSEKVPVYYNIVPGGTALKVLAQAADLVANHFRKFDYGVKNLEKYGTVKPPPYDISKIKAPCYIMYGMNDWVAGKKDAINLYNTLSPEARYGIREINDGDFNHLDFIYGRHAKQYVYDRIINLFDTFPNKTYNNTYTNASLLSFRKEFILR</sequence>
<name>A0AAW1LU87_POPJA</name>
<reference evidence="9 10" key="1">
    <citation type="journal article" date="2024" name="BMC Genomics">
        <title>De novo assembly and annotation of Popillia japonica's genome with initial clues to its potential as an invasive pest.</title>
        <authorList>
            <person name="Cucini C."/>
            <person name="Boschi S."/>
            <person name="Funari R."/>
            <person name="Cardaioli E."/>
            <person name="Iannotti N."/>
            <person name="Marturano G."/>
            <person name="Paoli F."/>
            <person name="Bruttini M."/>
            <person name="Carapelli A."/>
            <person name="Frati F."/>
            <person name="Nardi F."/>
        </authorList>
    </citation>
    <scope>NUCLEOTIDE SEQUENCE [LARGE SCALE GENOMIC DNA]</scope>
    <source>
        <strain evidence="9">DMR45628</strain>
    </source>
</reference>
<evidence type="ECO:0000256" key="6">
    <source>
        <dbReference type="ARBA" id="ARBA00023180"/>
    </source>
</evidence>
<gene>
    <name evidence="9" type="ORF">QE152_g10745</name>
</gene>
<evidence type="ECO:0000256" key="4">
    <source>
        <dbReference type="ARBA" id="ARBA00022963"/>
    </source>
</evidence>
<comment type="similarity">
    <text evidence="1">Belongs to the AB hydrolase superfamily. Lipase family.</text>
</comment>
<proteinExistence type="inferred from homology"/>
<evidence type="ECO:0000259" key="8">
    <source>
        <dbReference type="Pfam" id="PF04083"/>
    </source>
</evidence>
<accession>A0AAW1LU87</accession>
<dbReference type="Pfam" id="PF04083">
    <property type="entry name" value="Abhydro_lipase"/>
    <property type="match status" value="1"/>
</dbReference>
<evidence type="ECO:0000259" key="7">
    <source>
        <dbReference type="Pfam" id="PF00561"/>
    </source>
</evidence>
<feature type="domain" description="Partial AB-hydrolase lipase" evidence="8">
    <location>
        <begin position="87"/>
        <end position="133"/>
    </location>
</feature>
<keyword evidence="5" id="KW-0443">Lipid metabolism</keyword>
<evidence type="ECO:0000256" key="2">
    <source>
        <dbReference type="ARBA" id="ARBA00022729"/>
    </source>
</evidence>